<organism evidence="1 2">
    <name type="scientific">Roseibium alexandrii</name>
    <dbReference type="NCBI Taxonomy" id="388408"/>
    <lineage>
        <taxon>Bacteria</taxon>
        <taxon>Pseudomonadati</taxon>
        <taxon>Pseudomonadota</taxon>
        <taxon>Alphaproteobacteria</taxon>
        <taxon>Hyphomicrobiales</taxon>
        <taxon>Stappiaceae</taxon>
        <taxon>Roseibium</taxon>
    </lineage>
</organism>
<accession>A0A0M7A7P8</accession>
<sequence length="196" mass="22236">MDASSAGTETRTSKTFGAGRDLGVYMTLVDDRLNILSVFDDLRYDRSDADIMSPGMRTHAVQQLKPHGFKQTSGSALHNKADDVFCYIPKPQVLGASPFDVLRYTPKRERDYYILTPTQTACQIIDTYSFDEALEKVSALIQKQPINLYRLMDYLERKPVHETIREALGHFKFIQRKAVQSEPLKRRKALGSGLFG</sequence>
<protein>
    <submittedName>
        <fullName evidence="1">Uncharacterized protein</fullName>
    </submittedName>
</protein>
<evidence type="ECO:0000313" key="1">
    <source>
        <dbReference type="EMBL" id="CTQ70260.1"/>
    </source>
</evidence>
<reference evidence="2" key="1">
    <citation type="submission" date="2015-07" db="EMBL/GenBank/DDBJ databases">
        <authorList>
            <person name="Rodrigo-Torres Lidia"/>
            <person name="Arahal R.David."/>
        </authorList>
    </citation>
    <scope>NUCLEOTIDE SEQUENCE [LARGE SCALE GENOMIC DNA]</scope>
    <source>
        <strain evidence="2">CECT 5112</strain>
    </source>
</reference>
<proteinExistence type="predicted"/>
<dbReference type="EMBL" id="CXWD01000008">
    <property type="protein sequence ID" value="CTQ70260.1"/>
    <property type="molecule type" value="Genomic_DNA"/>
</dbReference>
<gene>
    <name evidence="1" type="ORF">LAX5112_02436</name>
</gene>
<keyword evidence="2" id="KW-1185">Reference proteome</keyword>
<dbReference type="AlphaFoldDB" id="A0A0M7A7P8"/>
<name>A0A0M7A7P8_9HYPH</name>
<dbReference type="Proteomes" id="UP000053235">
    <property type="component" value="Unassembled WGS sequence"/>
</dbReference>
<dbReference type="RefSeq" id="WP_208981312.1">
    <property type="nucleotide sequence ID" value="NZ_CXWD01000008.1"/>
</dbReference>
<evidence type="ECO:0000313" key="2">
    <source>
        <dbReference type="Proteomes" id="UP000053235"/>
    </source>
</evidence>